<gene>
    <name evidence="1" type="ORF">DXU93_11715</name>
</gene>
<comment type="caution">
    <text evidence="1">The sequence shown here is derived from an EMBL/GenBank/DDBJ whole genome shotgun (WGS) entry which is preliminary data.</text>
</comment>
<dbReference type="RefSeq" id="WP_116881483.1">
    <property type="nucleotide sequence ID" value="NZ_QURB01000007.1"/>
</dbReference>
<dbReference type="AlphaFoldDB" id="A0A3E1EW67"/>
<organism evidence="1 2">
    <name type="scientific">Brumimicrobium aurantiacum</name>
    <dbReference type="NCBI Taxonomy" id="1737063"/>
    <lineage>
        <taxon>Bacteria</taxon>
        <taxon>Pseudomonadati</taxon>
        <taxon>Bacteroidota</taxon>
        <taxon>Flavobacteriia</taxon>
        <taxon>Flavobacteriales</taxon>
        <taxon>Crocinitomicaceae</taxon>
        <taxon>Brumimicrobium</taxon>
    </lineage>
</organism>
<dbReference type="OrthoDB" id="1491128at2"/>
<dbReference type="Proteomes" id="UP000257127">
    <property type="component" value="Unassembled WGS sequence"/>
</dbReference>
<sequence length="359" mass="40177">MLKKYFFFGVIAALAVSCNTKFSVNGEYEETPVVHFLLDQGKDYQFMKLNKTFLEEGNANEFAKDAEYSYFDNVEATVTEYVDNIETREWTLQDTVIQNKKDGVFYGPEQKLYFFKVDASNSAEKLNEDAVYQLNVNIDNGVHTVTGETSLVKGVSISYPQTNQSLNFAENDVANNGYRSTPITFSKSNSAPIYKLQMRFDYREYTSSSNEVKSILWNIGESDNASATSTSATISASGQQFYEFVSANITSNEDVVKREVDGFELILTAGSDDLYTYMLTNEPTSSLAQNQPTYSNVDGALGIFSSRLTFTQYKASYTPPFTRALNQNSTRELCNGQFTNTLKFCSPIPGDNTTSFACN</sequence>
<protein>
    <submittedName>
        <fullName evidence="1">DUF4249 family protein</fullName>
    </submittedName>
</protein>
<dbReference type="PROSITE" id="PS51257">
    <property type="entry name" value="PROKAR_LIPOPROTEIN"/>
    <property type="match status" value="1"/>
</dbReference>
<dbReference type="EMBL" id="QURB01000007">
    <property type="protein sequence ID" value="RFC53787.1"/>
    <property type="molecule type" value="Genomic_DNA"/>
</dbReference>
<keyword evidence="2" id="KW-1185">Reference proteome</keyword>
<evidence type="ECO:0000313" key="2">
    <source>
        <dbReference type="Proteomes" id="UP000257127"/>
    </source>
</evidence>
<accession>A0A3E1EW67</accession>
<name>A0A3E1EW67_9FLAO</name>
<evidence type="ECO:0000313" key="1">
    <source>
        <dbReference type="EMBL" id="RFC53787.1"/>
    </source>
</evidence>
<proteinExistence type="predicted"/>
<reference evidence="1 2" key="1">
    <citation type="submission" date="2018-08" db="EMBL/GenBank/DDBJ databases">
        <title>The draft genome squence of Brumimicrobium sp. N62.</title>
        <authorList>
            <person name="Du Z.-J."/>
            <person name="Luo H.-R."/>
        </authorList>
    </citation>
    <scope>NUCLEOTIDE SEQUENCE [LARGE SCALE GENOMIC DNA]</scope>
    <source>
        <strain evidence="1 2">N62</strain>
    </source>
</reference>